<proteinExistence type="predicted"/>
<keyword evidence="3" id="KW-1185">Reference proteome</keyword>
<reference evidence="3" key="1">
    <citation type="submission" date="2017-10" db="EMBL/GenBank/DDBJ databases">
        <authorList>
            <person name="Kravchenko I.K."/>
            <person name="Grouzdev D.S."/>
        </authorList>
    </citation>
    <scope>NUCLEOTIDE SEQUENCE [LARGE SCALE GENOMIC DNA]</scope>
    <source>
        <strain evidence="3">B2</strain>
    </source>
</reference>
<dbReference type="Pfam" id="PF02954">
    <property type="entry name" value="HTH_8"/>
    <property type="match status" value="1"/>
</dbReference>
<organism evidence="2 3">
    <name type="scientific">Azospirillum palustre</name>
    <dbReference type="NCBI Taxonomy" id="2044885"/>
    <lineage>
        <taxon>Bacteria</taxon>
        <taxon>Pseudomonadati</taxon>
        <taxon>Pseudomonadota</taxon>
        <taxon>Alphaproteobacteria</taxon>
        <taxon>Rhodospirillales</taxon>
        <taxon>Azospirillaceae</taxon>
        <taxon>Azospirillum</taxon>
    </lineage>
</organism>
<feature type="domain" description="DNA binding HTH" evidence="1">
    <location>
        <begin position="8"/>
        <end position="29"/>
    </location>
</feature>
<evidence type="ECO:0000313" key="2">
    <source>
        <dbReference type="EMBL" id="PGH55988.1"/>
    </source>
</evidence>
<dbReference type="InterPro" id="IPR009057">
    <property type="entry name" value="Homeodomain-like_sf"/>
</dbReference>
<sequence>MSPQGDSNKLEAARSLGLSRTTLHAKLRKNGIPVQPDDRGLCRCRFRTSAKRGR</sequence>
<dbReference type="EMBL" id="PDKW01000042">
    <property type="protein sequence ID" value="PGH55988.1"/>
    <property type="molecule type" value="Genomic_DNA"/>
</dbReference>
<name>A0A2B8BEL2_9PROT</name>
<dbReference type="Gene3D" id="1.10.10.60">
    <property type="entry name" value="Homeodomain-like"/>
    <property type="match status" value="1"/>
</dbReference>
<dbReference type="Proteomes" id="UP000225379">
    <property type="component" value="Unassembled WGS sequence"/>
</dbReference>
<comment type="caution">
    <text evidence="2">The sequence shown here is derived from an EMBL/GenBank/DDBJ whole genome shotgun (WGS) entry which is preliminary data.</text>
</comment>
<evidence type="ECO:0000259" key="1">
    <source>
        <dbReference type="Pfam" id="PF02954"/>
    </source>
</evidence>
<accession>A0A2B8BEL2</accession>
<dbReference type="InterPro" id="IPR002197">
    <property type="entry name" value="HTH_Fis"/>
</dbReference>
<dbReference type="GO" id="GO:0043565">
    <property type="term" value="F:sequence-specific DNA binding"/>
    <property type="evidence" value="ECO:0007669"/>
    <property type="project" value="InterPro"/>
</dbReference>
<dbReference type="SUPFAM" id="SSF46689">
    <property type="entry name" value="Homeodomain-like"/>
    <property type="match status" value="1"/>
</dbReference>
<dbReference type="AlphaFoldDB" id="A0A2B8BEL2"/>
<protein>
    <recommendedName>
        <fullName evidence="1">DNA binding HTH domain-containing protein</fullName>
    </recommendedName>
</protein>
<gene>
    <name evidence="2" type="ORF">CRT60_17920</name>
</gene>
<evidence type="ECO:0000313" key="3">
    <source>
        <dbReference type="Proteomes" id="UP000225379"/>
    </source>
</evidence>